<evidence type="ECO:0000259" key="6">
    <source>
        <dbReference type="Pfam" id="PF02826"/>
    </source>
</evidence>
<dbReference type="AlphaFoldDB" id="A0A1I2E6B7"/>
<evidence type="ECO:0000256" key="1">
    <source>
        <dbReference type="ARBA" id="ARBA00005854"/>
    </source>
</evidence>
<evidence type="ECO:0000256" key="4">
    <source>
        <dbReference type="RuleBase" id="RU003719"/>
    </source>
</evidence>
<evidence type="ECO:0000313" key="8">
    <source>
        <dbReference type="Proteomes" id="UP000199516"/>
    </source>
</evidence>
<dbReference type="STRING" id="930128.SAMN05192532_105101"/>
<organism evidence="7 8">
    <name type="scientific">Alteribacillus iranensis</name>
    <dbReference type="NCBI Taxonomy" id="930128"/>
    <lineage>
        <taxon>Bacteria</taxon>
        <taxon>Bacillati</taxon>
        <taxon>Bacillota</taxon>
        <taxon>Bacilli</taxon>
        <taxon>Bacillales</taxon>
        <taxon>Bacillaceae</taxon>
        <taxon>Alteribacillus</taxon>
    </lineage>
</organism>
<dbReference type="Pfam" id="PF02826">
    <property type="entry name" value="2-Hacid_dh_C"/>
    <property type="match status" value="1"/>
</dbReference>
<sequence length="316" mass="36598">MFLFSIPHEVDEQYIQQVRDLVSPMEVIVQADVHEKNVPLDKVEIFLTYGQNVDKETLEKMPSLKWIQIFQTGVEQLPLEELKKRNILLTNIQDFHSIPIAEYVLTTMLYFTRSIPKYLHLQKNQDWDRTEKDQEIYEKTVAIFGAGKIGQVVAERCRLLGMHVIGVNTTGQPRPNFDEVFPMSQKHEVLKKSDYVVLLLPATKDTYHAFGKEEFEKMKNTSYLINVGRGTLINQEELAECLENEVIRGAALDVTDPEPLPKDHFLWETKNVLITPHMASITNRYIERALEKVTLNWNAYKSGETPPYSIDLDRGY</sequence>
<name>A0A1I2E6B7_9BACI</name>
<dbReference type="PROSITE" id="PS00671">
    <property type="entry name" value="D_2_HYDROXYACID_DH_3"/>
    <property type="match status" value="1"/>
</dbReference>
<keyword evidence="2 4" id="KW-0560">Oxidoreductase</keyword>
<dbReference type="GO" id="GO:0016616">
    <property type="term" value="F:oxidoreductase activity, acting on the CH-OH group of donors, NAD or NADP as acceptor"/>
    <property type="evidence" value="ECO:0007669"/>
    <property type="project" value="InterPro"/>
</dbReference>
<dbReference type="InterPro" id="IPR006139">
    <property type="entry name" value="D-isomer_2_OHA_DH_cat_dom"/>
</dbReference>
<keyword evidence="8" id="KW-1185">Reference proteome</keyword>
<comment type="similarity">
    <text evidence="1 4">Belongs to the D-isomer specific 2-hydroxyacid dehydrogenase family.</text>
</comment>
<dbReference type="PANTHER" id="PTHR43333:SF1">
    <property type="entry name" value="D-ISOMER SPECIFIC 2-HYDROXYACID DEHYDROGENASE NAD-BINDING DOMAIN-CONTAINING PROTEIN"/>
    <property type="match status" value="1"/>
</dbReference>
<dbReference type="Pfam" id="PF00389">
    <property type="entry name" value="2-Hacid_dh"/>
    <property type="match status" value="1"/>
</dbReference>
<dbReference type="OrthoDB" id="9805416at2"/>
<dbReference type="SUPFAM" id="SSF51735">
    <property type="entry name" value="NAD(P)-binding Rossmann-fold domains"/>
    <property type="match status" value="1"/>
</dbReference>
<keyword evidence="3" id="KW-0520">NAD</keyword>
<reference evidence="7 8" key="1">
    <citation type="submission" date="2016-10" db="EMBL/GenBank/DDBJ databases">
        <authorList>
            <person name="de Groot N.N."/>
        </authorList>
    </citation>
    <scope>NUCLEOTIDE SEQUENCE [LARGE SCALE GENOMIC DNA]</scope>
    <source>
        <strain evidence="7 8">DSM 23995</strain>
    </source>
</reference>
<dbReference type="Proteomes" id="UP000199516">
    <property type="component" value="Unassembled WGS sequence"/>
</dbReference>
<dbReference type="InterPro" id="IPR006140">
    <property type="entry name" value="D-isomer_DH_NAD-bd"/>
</dbReference>
<feature type="domain" description="D-isomer specific 2-hydroxyacid dehydrogenase catalytic" evidence="5">
    <location>
        <begin position="35"/>
        <end position="309"/>
    </location>
</feature>
<dbReference type="GO" id="GO:0051287">
    <property type="term" value="F:NAD binding"/>
    <property type="evidence" value="ECO:0007669"/>
    <property type="project" value="InterPro"/>
</dbReference>
<evidence type="ECO:0000313" key="7">
    <source>
        <dbReference type="EMBL" id="SFE87820.1"/>
    </source>
</evidence>
<dbReference type="Gene3D" id="3.40.50.720">
    <property type="entry name" value="NAD(P)-binding Rossmann-like Domain"/>
    <property type="match status" value="2"/>
</dbReference>
<dbReference type="PANTHER" id="PTHR43333">
    <property type="entry name" value="2-HACID_DH_C DOMAIN-CONTAINING PROTEIN"/>
    <property type="match status" value="1"/>
</dbReference>
<dbReference type="InterPro" id="IPR029753">
    <property type="entry name" value="D-isomer_DH_CS"/>
</dbReference>
<dbReference type="InterPro" id="IPR036291">
    <property type="entry name" value="NAD(P)-bd_dom_sf"/>
</dbReference>
<dbReference type="SUPFAM" id="SSF52283">
    <property type="entry name" value="Formate/glycerate dehydrogenase catalytic domain-like"/>
    <property type="match status" value="1"/>
</dbReference>
<evidence type="ECO:0000256" key="3">
    <source>
        <dbReference type="ARBA" id="ARBA00023027"/>
    </source>
</evidence>
<dbReference type="FunFam" id="3.40.50.720:FF:000363">
    <property type="entry name" value="D-isomer specific 2-hydroxyacid dehydrogenase"/>
    <property type="match status" value="1"/>
</dbReference>
<feature type="domain" description="D-isomer specific 2-hydroxyacid dehydrogenase NAD-binding" evidence="6">
    <location>
        <begin position="106"/>
        <end position="279"/>
    </location>
</feature>
<gene>
    <name evidence="7" type="ORF">SAMN05192532_105101</name>
</gene>
<dbReference type="RefSeq" id="WP_091662048.1">
    <property type="nucleotide sequence ID" value="NZ_FONT01000005.1"/>
</dbReference>
<evidence type="ECO:0000256" key="2">
    <source>
        <dbReference type="ARBA" id="ARBA00023002"/>
    </source>
</evidence>
<dbReference type="EMBL" id="FONT01000005">
    <property type="protein sequence ID" value="SFE87820.1"/>
    <property type="molecule type" value="Genomic_DNA"/>
</dbReference>
<evidence type="ECO:0000259" key="5">
    <source>
        <dbReference type="Pfam" id="PF00389"/>
    </source>
</evidence>
<accession>A0A1I2E6B7</accession>
<proteinExistence type="inferred from homology"/>
<protein>
    <submittedName>
        <fullName evidence="7">Phosphoglycerate dehydrogenase</fullName>
    </submittedName>
</protein>
<dbReference type="CDD" id="cd05300">
    <property type="entry name" value="2-Hacid_dh_1"/>
    <property type="match status" value="1"/>
</dbReference>